<sequence>MSKILIIAEKPSVATDLARVLGKMPEFGKFEKKKDYFENDKAYISSAIGHLVELKMPLTPEGKKLPWGMKHLPVLPSEFELQPIERSESRYKLLVRLMKKKDVDTVVNACDAGREGELIFRYVLKLADLKKDFTVKRMWMQSMTDDSIKDAWANLRSDDEMSNLADAAMCRSESDWLIGLNGTRALTAFNSRNGGFNVTTAGRVQTPTLSIIAERELEIRSFVPRTYWEVHSDFDVKAGQYRGRWFREGFKKDENDEHKKAERLWDLADAEAIKARCLGKEGIVEESKKPSKSAPPLLYDLTSLQREGNSKHGFPARRTLQLAQACYDRYKILTYPRTDSKYLPEDYIETVKETIAKLGSGKANAPIDSTIQNCAKWILSNDRVSPTKRIFNSAKVTDHFAIIPTGKMPPASLDEGAAKIYNLVMRRFLAIFYPHAEYEITKRITRVGEDSFKTDGKVLIVPGYLEVYGRKAGVAAEADELVIAEDGETAQTAEVEVTEKETRPPARYTDATLLSAMESAGKRVEDDELRDAMSERGLGTPATRAAIIENLIRQKYLFRNEIRKSELVASNKSLALFELLKQMDIEVLASPEMTGEWEHKLKEMEQGRLDRETFMNEIRQVTNTIVDQTKSFTEEIVNRKFPDLHAKCPECGKMEHHQTDGLFKCKDPECIFKIKKHIASHELTEAEAKTLLNEGKVGPIEDFKNRFGQPFSAELVLEKPKKVWKLNFVFEGDEERESEIEKLTDEQIICECPILDGSTELVKVYENDRAFLAPDMAKKKNERGVRISKTILKKEIPTEQGMKLFLEGKTDLMPGFLSKKGRKFAAHLTLNRETGKLGFEFAPPKKKKAKKAADGESEDAPVKKKATKKKAKAKTKKAAKKKTTKKKTTTQKPKKKAAEEA</sequence>
<keyword evidence="5" id="KW-0238">DNA-binding</keyword>
<evidence type="ECO:0000256" key="11">
    <source>
        <dbReference type="SAM" id="MobiDB-lite"/>
    </source>
</evidence>
<keyword evidence="15" id="KW-1185">Reference proteome</keyword>
<dbReference type="Pfam" id="PF01751">
    <property type="entry name" value="Toprim"/>
    <property type="match status" value="1"/>
</dbReference>
<dbReference type="InterPro" id="IPR013826">
    <property type="entry name" value="Topo_IA_cen_sub3"/>
</dbReference>
<evidence type="ECO:0000256" key="8">
    <source>
        <dbReference type="ARBA" id="ARBA00031985"/>
    </source>
</evidence>
<protein>
    <recommendedName>
        <fullName evidence="3">DNA topoisomerase</fullName>
        <ecNumber evidence="3">5.6.2.1</ecNumber>
    </recommendedName>
    <alternativeName>
        <fullName evidence="10">Omega-protein</fullName>
    </alternativeName>
    <alternativeName>
        <fullName evidence="9">Relaxing enzyme</fullName>
    </alternativeName>
    <alternativeName>
        <fullName evidence="7">Swivelase</fullName>
    </alternativeName>
    <alternativeName>
        <fullName evidence="8">Untwisting enzyme</fullName>
    </alternativeName>
</protein>
<dbReference type="InterPro" id="IPR000380">
    <property type="entry name" value="Topo_IA"/>
</dbReference>
<dbReference type="Gene3D" id="1.10.290.10">
    <property type="entry name" value="Topoisomerase I, domain 4"/>
    <property type="match status" value="1"/>
</dbReference>
<dbReference type="InterPro" id="IPR034144">
    <property type="entry name" value="TOPRIM_TopoIII"/>
</dbReference>
<dbReference type="GO" id="GO:0006281">
    <property type="term" value="P:DNA repair"/>
    <property type="evidence" value="ECO:0007669"/>
    <property type="project" value="TreeGrafter"/>
</dbReference>
<dbReference type="CDD" id="cd03362">
    <property type="entry name" value="TOPRIM_TopoIA_TopoIII"/>
    <property type="match status" value="1"/>
</dbReference>
<evidence type="ECO:0000256" key="5">
    <source>
        <dbReference type="ARBA" id="ARBA00023125"/>
    </source>
</evidence>
<dbReference type="SMART" id="SM00493">
    <property type="entry name" value="TOPRIM"/>
    <property type="match status" value="1"/>
</dbReference>
<accession>A0A5B9P9V4</accession>
<dbReference type="InterPro" id="IPR025589">
    <property type="entry name" value="Toprim_C_rpt"/>
</dbReference>
<dbReference type="SUPFAM" id="SSF56712">
    <property type="entry name" value="Prokaryotic type I DNA topoisomerase"/>
    <property type="match status" value="1"/>
</dbReference>
<dbReference type="SMART" id="SM00436">
    <property type="entry name" value="TOP1Bc"/>
    <property type="match status" value="1"/>
</dbReference>
<dbReference type="Gene3D" id="1.10.460.10">
    <property type="entry name" value="Topoisomerase I, domain 2"/>
    <property type="match status" value="1"/>
</dbReference>
<dbReference type="RefSeq" id="WP_075085960.1">
    <property type="nucleotide sequence ID" value="NZ_CP042912.1"/>
</dbReference>
<dbReference type="EMBL" id="CP042912">
    <property type="protein sequence ID" value="QEG23118.1"/>
    <property type="molecule type" value="Genomic_DNA"/>
</dbReference>
<dbReference type="EC" id="5.6.2.1" evidence="3"/>
<evidence type="ECO:0000313" key="14">
    <source>
        <dbReference type="EMBL" id="QEG23118.1"/>
    </source>
</evidence>
<dbReference type="PRINTS" id="PR00417">
    <property type="entry name" value="PRTPISMRASEI"/>
</dbReference>
<dbReference type="GO" id="GO:0003917">
    <property type="term" value="F:DNA topoisomerase type I (single strand cut, ATP-independent) activity"/>
    <property type="evidence" value="ECO:0007669"/>
    <property type="project" value="UniProtKB-EC"/>
</dbReference>
<dbReference type="STRING" id="980251.GCA_001642875_03946"/>
<dbReference type="InterPro" id="IPR003602">
    <property type="entry name" value="Topo_IA_DNA-bd_dom"/>
</dbReference>
<dbReference type="PANTHER" id="PTHR11390:SF21">
    <property type="entry name" value="DNA TOPOISOMERASE 3-ALPHA"/>
    <property type="match status" value="1"/>
</dbReference>
<feature type="domain" description="Toprim" evidence="12">
    <location>
        <begin position="3"/>
        <end position="144"/>
    </location>
</feature>
<evidence type="ECO:0000256" key="2">
    <source>
        <dbReference type="ARBA" id="ARBA00009446"/>
    </source>
</evidence>
<dbReference type="PANTHER" id="PTHR11390">
    <property type="entry name" value="PROKARYOTIC DNA TOPOISOMERASE"/>
    <property type="match status" value="1"/>
</dbReference>
<evidence type="ECO:0000256" key="10">
    <source>
        <dbReference type="ARBA" id="ARBA00032877"/>
    </source>
</evidence>
<dbReference type="KEGG" id="mff:MFFC18_30130"/>
<dbReference type="Pfam" id="PF01131">
    <property type="entry name" value="Topoisom_bac"/>
    <property type="match status" value="1"/>
</dbReference>
<reference evidence="14 15" key="1">
    <citation type="submission" date="2019-08" db="EMBL/GenBank/DDBJ databases">
        <title>Deep-cultivation of Planctomycetes and their phenomic and genomic characterization uncovers novel biology.</title>
        <authorList>
            <person name="Wiegand S."/>
            <person name="Jogler M."/>
            <person name="Boedeker C."/>
            <person name="Pinto D."/>
            <person name="Vollmers J."/>
            <person name="Rivas-Marin E."/>
            <person name="Kohn T."/>
            <person name="Peeters S.H."/>
            <person name="Heuer A."/>
            <person name="Rast P."/>
            <person name="Oberbeckmann S."/>
            <person name="Bunk B."/>
            <person name="Jeske O."/>
            <person name="Meyerdierks A."/>
            <person name="Storesund J.E."/>
            <person name="Kallscheuer N."/>
            <person name="Luecker S."/>
            <person name="Lage O.M."/>
            <person name="Pohl T."/>
            <person name="Merkel B.J."/>
            <person name="Hornburger P."/>
            <person name="Mueller R.-W."/>
            <person name="Bruemmer F."/>
            <person name="Labrenz M."/>
            <person name="Spormann A.M."/>
            <person name="Op den Camp H."/>
            <person name="Overmann J."/>
            <person name="Amann R."/>
            <person name="Jetten M.S.M."/>
            <person name="Mascher T."/>
            <person name="Medema M.H."/>
            <person name="Devos D.P."/>
            <person name="Kaster A.-K."/>
            <person name="Ovreas L."/>
            <person name="Rohde M."/>
            <person name="Galperin M.Y."/>
            <person name="Jogler C."/>
        </authorList>
    </citation>
    <scope>NUCLEOTIDE SEQUENCE [LARGE SCALE GENOMIC DNA]</scope>
    <source>
        <strain evidence="14 15">FC18</strain>
    </source>
</reference>
<dbReference type="InterPro" id="IPR013825">
    <property type="entry name" value="Topo_IA_cen_sub2"/>
</dbReference>
<feature type="domain" description="Topo IA-type catalytic" evidence="13">
    <location>
        <begin position="161"/>
        <end position="626"/>
    </location>
</feature>
<dbReference type="PROSITE" id="PS50880">
    <property type="entry name" value="TOPRIM"/>
    <property type="match status" value="1"/>
</dbReference>
<dbReference type="InterPro" id="IPR013824">
    <property type="entry name" value="Topo_IA_cen_sub1"/>
</dbReference>
<dbReference type="InterPro" id="IPR003601">
    <property type="entry name" value="Topo_IA_2"/>
</dbReference>
<dbReference type="SMART" id="SM00437">
    <property type="entry name" value="TOP1Ac"/>
    <property type="match status" value="1"/>
</dbReference>
<evidence type="ECO:0000256" key="3">
    <source>
        <dbReference type="ARBA" id="ARBA00012891"/>
    </source>
</evidence>
<dbReference type="GO" id="GO:0043597">
    <property type="term" value="C:cytoplasmic replication fork"/>
    <property type="evidence" value="ECO:0007669"/>
    <property type="project" value="TreeGrafter"/>
</dbReference>
<organism evidence="14 15">
    <name type="scientific">Mariniblastus fucicola</name>
    <dbReference type="NCBI Taxonomy" id="980251"/>
    <lineage>
        <taxon>Bacteria</taxon>
        <taxon>Pseudomonadati</taxon>
        <taxon>Planctomycetota</taxon>
        <taxon>Planctomycetia</taxon>
        <taxon>Pirellulales</taxon>
        <taxon>Pirellulaceae</taxon>
        <taxon>Mariniblastus</taxon>
    </lineage>
</organism>
<evidence type="ECO:0000256" key="6">
    <source>
        <dbReference type="ARBA" id="ARBA00023235"/>
    </source>
</evidence>
<proteinExistence type="inferred from homology"/>
<dbReference type="InterPro" id="IPR013497">
    <property type="entry name" value="Topo_IA_cen"/>
</dbReference>
<evidence type="ECO:0000313" key="15">
    <source>
        <dbReference type="Proteomes" id="UP000322214"/>
    </source>
</evidence>
<evidence type="ECO:0000256" key="1">
    <source>
        <dbReference type="ARBA" id="ARBA00000213"/>
    </source>
</evidence>
<dbReference type="InterPro" id="IPR006171">
    <property type="entry name" value="TOPRIM_dom"/>
</dbReference>
<dbReference type="NCBIfam" id="NF006032">
    <property type="entry name" value="PRK08173.1"/>
    <property type="match status" value="1"/>
</dbReference>
<dbReference type="GO" id="GO:0006265">
    <property type="term" value="P:DNA topological change"/>
    <property type="evidence" value="ECO:0007669"/>
    <property type="project" value="InterPro"/>
</dbReference>
<dbReference type="GO" id="GO:0003677">
    <property type="term" value="F:DNA binding"/>
    <property type="evidence" value="ECO:0007669"/>
    <property type="project" value="UniProtKB-KW"/>
</dbReference>
<dbReference type="Pfam" id="PF13342">
    <property type="entry name" value="Toprim_Crpt"/>
    <property type="match status" value="2"/>
</dbReference>
<keyword evidence="6 14" id="KW-0413">Isomerase</keyword>
<name>A0A5B9P9V4_9BACT</name>
<dbReference type="CDD" id="cd00186">
    <property type="entry name" value="TOP1Ac"/>
    <property type="match status" value="1"/>
</dbReference>
<dbReference type="PROSITE" id="PS52039">
    <property type="entry name" value="TOPO_IA_2"/>
    <property type="match status" value="1"/>
</dbReference>
<dbReference type="Gene3D" id="2.70.20.10">
    <property type="entry name" value="Topoisomerase I, domain 3"/>
    <property type="match status" value="1"/>
</dbReference>
<evidence type="ECO:0000259" key="13">
    <source>
        <dbReference type="PROSITE" id="PS52039"/>
    </source>
</evidence>
<evidence type="ECO:0000259" key="12">
    <source>
        <dbReference type="PROSITE" id="PS50880"/>
    </source>
</evidence>
<evidence type="ECO:0000256" key="9">
    <source>
        <dbReference type="ARBA" id="ARBA00032235"/>
    </source>
</evidence>
<evidence type="ECO:0000256" key="4">
    <source>
        <dbReference type="ARBA" id="ARBA00023029"/>
    </source>
</evidence>
<keyword evidence="4" id="KW-0799">Topoisomerase</keyword>
<feature type="compositionally biased region" description="Basic residues" evidence="11">
    <location>
        <begin position="863"/>
        <end position="895"/>
    </location>
</feature>
<dbReference type="OrthoDB" id="9804262at2"/>
<comment type="similarity">
    <text evidence="2">Belongs to the type IA topoisomerase family.</text>
</comment>
<dbReference type="Gene3D" id="3.40.50.140">
    <property type="match status" value="1"/>
</dbReference>
<feature type="region of interest" description="Disordered" evidence="11">
    <location>
        <begin position="839"/>
        <end position="901"/>
    </location>
</feature>
<dbReference type="AlphaFoldDB" id="A0A5B9P9V4"/>
<gene>
    <name evidence="14" type="primary">topB</name>
    <name evidence="14" type="ORF">MFFC18_30130</name>
</gene>
<evidence type="ECO:0000256" key="7">
    <source>
        <dbReference type="ARBA" id="ARBA00030003"/>
    </source>
</evidence>
<dbReference type="InterPro" id="IPR023405">
    <property type="entry name" value="Topo_IA_core_domain"/>
</dbReference>
<comment type="catalytic activity">
    <reaction evidence="1">
        <text>ATP-independent breakage of single-stranded DNA, followed by passage and rejoining.</text>
        <dbReference type="EC" id="5.6.2.1"/>
    </reaction>
</comment>
<dbReference type="Proteomes" id="UP000322214">
    <property type="component" value="Chromosome"/>
</dbReference>
<dbReference type="GO" id="GO:0006310">
    <property type="term" value="P:DNA recombination"/>
    <property type="evidence" value="ECO:0007669"/>
    <property type="project" value="TreeGrafter"/>
</dbReference>